<dbReference type="PANTHER" id="PTHR36763">
    <property type="entry name" value="EXPRESSED PROTEIN"/>
    <property type="match status" value="1"/>
</dbReference>
<evidence type="ECO:0000256" key="1">
    <source>
        <dbReference type="SAM" id="MobiDB-lite"/>
    </source>
</evidence>
<dbReference type="AlphaFoldDB" id="A0AAW1PEQ5"/>
<dbReference type="Proteomes" id="UP001489004">
    <property type="component" value="Unassembled WGS sequence"/>
</dbReference>
<comment type="caution">
    <text evidence="2">The sequence shown here is derived from an EMBL/GenBank/DDBJ whole genome shotgun (WGS) entry which is preliminary data.</text>
</comment>
<gene>
    <name evidence="2" type="ORF">WJX72_005119</name>
</gene>
<proteinExistence type="predicted"/>
<dbReference type="PANTHER" id="PTHR36763:SF1">
    <property type="entry name" value="EXPRESSED PROTEIN"/>
    <property type="match status" value="1"/>
</dbReference>
<feature type="region of interest" description="Disordered" evidence="1">
    <location>
        <begin position="165"/>
        <end position="204"/>
    </location>
</feature>
<keyword evidence="3" id="KW-1185">Reference proteome</keyword>
<sequence length="204" mass="23263">MLTKGQLLAFFATGQQLLDKPDVKQQLKEAKFRGEDVQQLITSLQEQLFESQGIQGKFGIQCLGKVNLQYKDDPALLSKFYEFVGREEAAIDEAELPPEVWERKKKMLEQQRVFNEQLRQMSPEQQQAFMQQQQLVAKALQAQQHAMAEQLQRMTPEQQQAFMMEQRQKIVEQLSGGGTPDSSMSTDQQANFFRSLHSPGAGAP</sequence>
<name>A0AAW1PEQ5_9CHLO</name>
<dbReference type="EMBL" id="JALJOR010000013">
    <property type="protein sequence ID" value="KAK9806855.1"/>
    <property type="molecule type" value="Genomic_DNA"/>
</dbReference>
<evidence type="ECO:0000313" key="3">
    <source>
        <dbReference type="Proteomes" id="UP001489004"/>
    </source>
</evidence>
<accession>A0AAW1PEQ5</accession>
<reference evidence="2 3" key="1">
    <citation type="journal article" date="2024" name="Nat. Commun.">
        <title>Phylogenomics reveals the evolutionary origins of lichenization in chlorophyte algae.</title>
        <authorList>
            <person name="Puginier C."/>
            <person name="Libourel C."/>
            <person name="Otte J."/>
            <person name="Skaloud P."/>
            <person name="Haon M."/>
            <person name="Grisel S."/>
            <person name="Petersen M."/>
            <person name="Berrin J.G."/>
            <person name="Delaux P.M."/>
            <person name="Dal Grande F."/>
            <person name="Keller J."/>
        </authorList>
    </citation>
    <scope>NUCLEOTIDE SEQUENCE [LARGE SCALE GENOMIC DNA]</scope>
    <source>
        <strain evidence="2 3">SAG 2043</strain>
    </source>
</reference>
<organism evidence="2 3">
    <name type="scientific">[Myrmecia] bisecta</name>
    <dbReference type="NCBI Taxonomy" id="41462"/>
    <lineage>
        <taxon>Eukaryota</taxon>
        <taxon>Viridiplantae</taxon>
        <taxon>Chlorophyta</taxon>
        <taxon>core chlorophytes</taxon>
        <taxon>Trebouxiophyceae</taxon>
        <taxon>Trebouxiales</taxon>
        <taxon>Trebouxiaceae</taxon>
        <taxon>Myrmecia</taxon>
    </lineage>
</organism>
<protein>
    <submittedName>
        <fullName evidence="2">Uncharacterized protein</fullName>
    </submittedName>
</protein>
<evidence type="ECO:0000313" key="2">
    <source>
        <dbReference type="EMBL" id="KAK9806855.1"/>
    </source>
</evidence>
<feature type="compositionally biased region" description="Polar residues" evidence="1">
    <location>
        <begin position="180"/>
        <end position="192"/>
    </location>
</feature>